<dbReference type="PROSITE" id="PS50885">
    <property type="entry name" value="HAMP"/>
    <property type="match status" value="1"/>
</dbReference>
<dbReference type="CDD" id="cd06225">
    <property type="entry name" value="HAMP"/>
    <property type="match status" value="1"/>
</dbReference>
<dbReference type="InterPro" id="IPR038188">
    <property type="entry name" value="TorS_sensor_sf"/>
</dbReference>
<keyword evidence="7 14" id="KW-0418">Kinase</keyword>
<proteinExistence type="predicted"/>
<feature type="transmembrane region" description="Helical" evidence="11">
    <location>
        <begin position="7"/>
        <end position="27"/>
    </location>
</feature>
<dbReference type="PRINTS" id="PR00344">
    <property type="entry name" value="BCTRLSENSOR"/>
</dbReference>
<dbReference type="SMART" id="SM00304">
    <property type="entry name" value="HAMP"/>
    <property type="match status" value="1"/>
</dbReference>
<dbReference type="Pfam" id="PF00672">
    <property type="entry name" value="HAMP"/>
    <property type="match status" value="1"/>
</dbReference>
<dbReference type="Gene3D" id="3.30.565.10">
    <property type="entry name" value="Histidine kinase-like ATPase, C-terminal domain"/>
    <property type="match status" value="1"/>
</dbReference>
<dbReference type="SMART" id="SM00387">
    <property type="entry name" value="HATPase_c"/>
    <property type="match status" value="1"/>
</dbReference>
<dbReference type="InterPro" id="IPR036890">
    <property type="entry name" value="HATPase_C_sf"/>
</dbReference>
<evidence type="ECO:0000256" key="7">
    <source>
        <dbReference type="ARBA" id="ARBA00022777"/>
    </source>
</evidence>
<dbReference type="SMART" id="SM00388">
    <property type="entry name" value="HisKA"/>
    <property type="match status" value="1"/>
</dbReference>
<dbReference type="PANTHER" id="PTHR43065">
    <property type="entry name" value="SENSOR HISTIDINE KINASE"/>
    <property type="match status" value="1"/>
</dbReference>
<evidence type="ECO:0000259" key="12">
    <source>
        <dbReference type="PROSITE" id="PS50109"/>
    </source>
</evidence>
<evidence type="ECO:0000259" key="13">
    <source>
        <dbReference type="PROSITE" id="PS50885"/>
    </source>
</evidence>
<dbReference type="InterPro" id="IPR003594">
    <property type="entry name" value="HATPase_dom"/>
</dbReference>
<evidence type="ECO:0000313" key="14">
    <source>
        <dbReference type="EMBL" id="CCO47822.1"/>
    </source>
</evidence>
<dbReference type="SUPFAM" id="SSF55874">
    <property type="entry name" value="ATPase domain of HSP90 chaperone/DNA topoisomerase II/histidine kinase"/>
    <property type="match status" value="1"/>
</dbReference>
<dbReference type="InterPro" id="IPR003661">
    <property type="entry name" value="HisK_dim/P_dom"/>
</dbReference>
<dbReference type="InterPro" id="IPR036097">
    <property type="entry name" value="HisK_dim/P_sf"/>
</dbReference>
<comment type="caution">
    <text evidence="14">The sequence shown here is derived from an EMBL/GenBank/DDBJ whole genome shotgun (WGS) entry which is preliminary data.</text>
</comment>
<keyword evidence="9" id="KW-0902">Two-component regulatory system</keyword>
<dbReference type="EC" id="2.7.13.3" evidence="3"/>
<dbReference type="Pfam" id="PF02518">
    <property type="entry name" value="HATPase_c"/>
    <property type="match status" value="1"/>
</dbReference>
<organism evidence="14 15">
    <name type="scientific">Vibrio nigripulchritudo SOn1</name>
    <dbReference type="NCBI Taxonomy" id="1238450"/>
    <lineage>
        <taxon>Bacteria</taxon>
        <taxon>Pseudomonadati</taxon>
        <taxon>Pseudomonadota</taxon>
        <taxon>Gammaproteobacteria</taxon>
        <taxon>Vibrionales</taxon>
        <taxon>Vibrionaceae</taxon>
        <taxon>Vibrio</taxon>
    </lineage>
</organism>
<dbReference type="Gene3D" id="1.10.287.130">
    <property type="match status" value="1"/>
</dbReference>
<dbReference type="GO" id="GO:0005524">
    <property type="term" value="F:ATP binding"/>
    <property type="evidence" value="ECO:0007669"/>
    <property type="project" value="UniProtKB-KW"/>
</dbReference>
<dbReference type="InterPro" id="IPR003660">
    <property type="entry name" value="HAMP_dom"/>
</dbReference>
<keyword evidence="11" id="KW-0472">Membrane</keyword>
<feature type="coiled-coil region" evidence="10">
    <location>
        <begin position="399"/>
        <end position="429"/>
    </location>
</feature>
<name>A0AAV2VTU9_9VIBR</name>
<accession>A0AAV2VTU9</accession>
<dbReference type="CDD" id="cd00075">
    <property type="entry name" value="HATPase"/>
    <property type="match status" value="1"/>
</dbReference>
<dbReference type="PANTHER" id="PTHR43065:SF46">
    <property type="entry name" value="C4-DICARBOXYLATE TRANSPORT SENSOR PROTEIN DCTB"/>
    <property type="match status" value="1"/>
</dbReference>
<sequence length="686" mass="76804">MKKRHSIALRIFALFMVLGGLAIAMVVSNSITLQNLATSSETWGKKQLPVMVAAARFAELGGQITTDATNLALAKSTQALQTANARLDTALPKLSQFNPEKLSPEHHKKMLKLAAELKENVRQIYTNTEQKLLIQEQQQRRRKQLYWTQIDFVDEVIPLTEESQFNLDLLLDKLQKKNGLSSGEFSTLKSETHNQSQLLKLEADVNLVLDLLQRVSLFSNRTDILAAQSMIDETMVTISEQTGTLQSMPSTVTIRQIASALDEYISGSDTPIQRALRVLSLDEGNQELLEENQLLLQDIRLIVSQTVSEAEKQATETAEQITHIVNTSRSQLNFTILVIAVLTVFVALYLKNQLLNRLANVLRSMRHLAQGELQTPLAISGQDEVASLAHATNVFNQTAMQLRQRTGALEEKNQQLVDEIEQRLLAEQDLKATQEELVQAAKLAVLGQLTSGIVHEFSQPLAAIRSNSYLAVQYLEKNQPEQAKDKLTRIDKITDRATKLCQHLKSFARKTDDITQRTPVKKIALNAMELFTENLPADWITIDVEETLTVSANDIRLEQVFVNLISNSLDAIQTRIKDHDLESHKLENQEPKNQKLENQRFAPQIRISATQNQDNVVIHVHDNGCGMNPEQLNQIFEPFYTTKDVGSGLGLGMSITHNIIQDFGGTISIESQSNQGTEVTLCLKPM</sequence>
<evidence type="ECO:0000256" key="4">
    <source>
        <dbReference type="ARBA" id="ARBA00022553"/>
    </source>
</evidence>
<evidence type="ECO:0000256" key="9">
    <source>
        <dbReference type="ARBA" id="ARBA00023012"/>
    </source>
</evidence>
<dbReference type="Gene3D" id="6.10.340.10">
    <property type="match status" value="1"/>
</dbReference>
<keyword evidence="4" id="KW-0597">Phosphoprotein</keyword>
<feature type="domain" description="HAMP" evidence="13">
    <location>
        <begin position="352"/>
        <end position="404"/>
    </location>
</feature>
<dbReference type="CDD" id="cd00082">
    <property type="entry name" value="HisKA"/>
    <property type="match status" value="1"/>
</dbReference>
<evidence type="ECO:0000256" key="10">
    <source>
        <dbReference type="SAM" id="Coils"/>
    </source>
</evidence>
<evidence type="ECO:0000256" key="3">
    <source>
        <dbReference type="ARBA" id="ARBA00012438"/>
    </source>
</evidence>
<keyword evidence="11" id="KW-0812">Transmembrane</keyword>
<keyword evidence="10" id="KW-0175">Coiled coil</keyword>
<protein>
    <recommendedName>
        <fullName evidence="3">histidine kinase</fullName>
        <ecNumber evidence="3">2.7.13.3</ecNumber>
    </recommendedName>
</protein>
<evidence type="ECO:0000256" key="8">
    <source>
        <dbReference type="ARBA" id="ARBA00022840"/>
    </source>
</evidence>
<dbReference type="EMBL" id="CAOF01000128">
    <property type="protein sequence ID" value="CCO47822.1"/>
    <property type="molecule type" value="Genomic_DNA"/>
</dbReference>
<dbReference type="GO" id="GO:0016020">
    <property type="term" value="C:membrane"/>
    <property type="evidence" value="ECO:0007669"/>
    <property type="project" value="UniProtKB-SubCell"/>
</dbReference>
<keyword evidence="5" id="KW-0808">Transferase</keyword>
<feature type="domain" description="Histidine kinase" evidence="12">
    <location>
        <begin position="452"/>
        <end position="686"/>
    </location>
</feature>
<dbReference type="Proteomes" id="UP000018211">
    <property type="component" value="Unassembled WGS sequence"/>
</dbReference>
<gene>
    <name evidence="14" type="ORF">VIBNISOn1_370010</name>
</gene>
<comment type="catalytic activity">
    <reaction evidence="1">
        <text>ATP + protein L-histidine = ADP + protein N-phospho-L-histidine.</text>
        <dbReference type="EC" id="2.7.13.3"/>
    </reaction>
</comment>
<dbReference type="InterPro" id="IPR004358">
    <property type="entry name" value="Sig_transdc_His_kin-like_C"/>
</dbReference>
<dbReference type="AlphaFoldDB" id="A0AAV2VTU9"/>
<dbReference type="GO" id="GO:0000155">
    <property type="term" value="F:phosphorelay sensor kinase activity"/>
    <property type="evidence" value="ECO:0007669"/>
    <property type="project" value="InterPro"/>
</dbReference>
<dbReference type="Gene3D" id="1.20.58.920">
    <property type="match status" value="1"/>
</dbReference>
<evidence type="ECO:0000256" key="6">
    <source>
        <dbReference type="ARBA" id="ARBA00022741"/>
    </source>
</evidence>
<dbReference type="SUPFAM" id="SSF47384">
    <property type="entry name" value="Homodimeric domain of signal transducing histidine kinase"/>
    <property type="match status" value="1"/>
</dbReference>
<reference evidence="14 15" key="1">
    <citation type="journal article" date="2013" name="ISME J.">
        <title>Comparative genomics of pathogenic lineages of Vibrio nigripulchritudo identifies virulence-associated traits.</title>
        <authorList>
            <person name="Goudenege D."/>
            <person name="Labreuche Y."/>
            <person name="Krin E."/>
            <person name="Ansquer D."/>
            <person name="Mangenot S."/>
            <person name="Calteau A."/>
            <person name="Medigue C."/>
            <person name="Mazel D."/>
            <person name="Polz M.F."/>
            <person name="Le Roux F."/>
        </authorList>
    </citation>
    <scope>NUCLEOTIDE SEQUENCE [LARGE SCALE GENOMIC DNA]</scope>
    <source>
        <strain evidence="14 15">SOn1</strain>
    </source>
</reference>
<keyword evidence="6" id="KW-0547">Nucleotide-binding</keyword>
<keyword evidence="8" id="KW-0067">ATP-binding</keyword>
<evidence type="ECO:0000256" key="5">
    <source>
        <dbReference type="ARBA" id="ARBA00022679"/>
    </source>
</evidence>
<evidence type="ECO:0000256" key="11">
    <source>
        <dbReference type="SAM" id="Phobius"/>
    </source>
</evidence>
<evidence type="ECO:0000313" key="15">
    <source>
        <dbReference type="Proteomes" id="UP000018211"/>
    </source>
</evidence>
<comment type="subcellular location">
    <subcellularLocation>
        <location evidence="2">Membrane</location>
    </subcellularLocation>
</comment>
<dbReference type="PROSITE" id="PS50109">
    <property type="entry name" value="HIS_KIN"/>
    <property type="match status" value="1"/>
</dbReference>
<dbReference type="RefSeq" id="WP_022612497.1">
    <property type="nucleotide sequence ID" value="NZ_LK391965.1"/>
</dbReference>
<evidence type="ECO:0000256" key="2">
    <source>
        <dbReference type="ARBA" id="ARBA00004370"/>
    </source>
</evidence>
<dbReference type="InterPro" id="IPR005467">
    <property type="entry name" value="His_kinase_dom"/>
</dbReference>
<keyword evidence="11" id="KW-1133">Transmembrane helix</keyword>
<evidence type="ECO:0000256" key="1">
    <source>
        <dbReference type="ARBA" id="ARBA00000085"/>
    </source>
</evidence>